<dbReference type="SMART" id="SM00944">
    <property type="entry name" value="Pro-kuma_activ"/>
    <property type="match status" value="1"/>
</dbReference>
<evidence type="ECO:0000256" key="6">
    <source>
        <dbReference type="ARBA" id="ARBA00022837"/>
    </source>
</evidence>
<dbReference type="SUPFAM" id="SSF54897">
    <property type="entry name" value="Protease propeptides/inhibitors"/>
    <property type="match status" value="1"/>
</dbReference>
<evidence type="ECO:0000256" key="1">
    <source>
        <dbReference type="ARBA" id="ARBA00001913"/>
    </source>
</evidence>
<evidence type="ECO:0000256" key="9">
    <source>
        <dbReference type="SAM" id="SignalP"/>
    </source>
</evidence>
<reference evidence="11 12" key="1">
    <citation type="submission" date="2018-07" db="EMBL/GenBank/DDBJ databases">
        <title>Dyella tabacisoli L4-6T, whole genome shotgun sequence.</title>
        <authorList>
            <person name="Zhou X.-K."/>
            <person name="Li W.-J."/>
            <person name="Duan Y.-Q."/>
        </authorList>
    </citation>
    <scope>NUCLEOTIDE SEQUENCE [LARGE SCALE GENOMIC DNA]</scope>
    <source>
        <strain evidence="11 12">L4-6</strain>
    </source>
</reference>
<feature type="signal peptide" evidence="9">
    <location>
        <begin position="1"/>
        <end position="25"/>
    </location>
</feature>
<feature type="active site" description="Charge relay system" evidence="8">
    <location>
        <position position="607"/>
    </location>
</feature>
<evidence type="ECO:0000256" key="3">
    <source>
        <dbReference type="ARBA" id="ARBA00022723"/>
    </source>
</evidence>
<evidence type="ECO:0000259" key="10">
    <source>
        <dbReference type="PROSITE" id="PS51695"/>
    </source>
</evidence>
<keyword evidence="3" id="KW-0479">Metal-binding</keyword>
<protein>
    <recommendedName>
        <fullName evidence="10">Peptidase S53 domain-containing protein</fullName>
    </recommendedName>
</protein>
<dbReference type="PROSITE" id="PS00138">
    <property type="entry name" value="SUBTILASE_SER"/>
    <property type="match status" value="1"/>
</dbReference>
<dbReference type="EMBL" id="QQAH01000018">
    <property type="protein sequence ID" value="RDD80305.1"/>
    <property type="molecule type" value="Genomic_DNA"/>
</dbReference>
<keyword evidence="2 8" id="KW-0645">Protease</keyword>
<dbReference type="GO" id="GO:0046872">
    <property type="term" value="F:metal ion binding"/>
    <property type="evidence" value="ECO:0007669"/>
    <property type="project" value="UniProtKB-KW"/>
</dbReference>
<comment type="cofactor">
    <cofactor evidence="1">
        <name>Ca(2+)</name>
        <dbReference type="ChEBI" id="CHEBI:29108"/>
    </cofactor>
</comment>
<keyword evidence="5 8" id="KW-0720">Serine protease</keyword>
<dbReference type="Gene3D" id="3.40.50.200">
    <property type="entry name" value="Peptidase S8/S53 domain"/>
    <property type="match status" value="1"/>
</dbReference>
<dbReference type="SUPFAM" id="SSF52743">
    <property type="entry name" value="Subtilisin-like"/>
    <property type="match status" value="1"/>
</dbReference>
<dbReference type="GO" id="GO:0008240">
    <property type="term" value="F:tripeptidyl-peptidase activity"/>
    <property type="evidence" value="ECO:0007669"/>
    <property type="project" value="TreeGrafter"/>
</dbReference>
<sequence>MRNEYLILCASIAAAIAALPAAAMAQPVTTPNVAIADLNTVEMPRVTKTIDSSVLSTVEKSHLGLVAKVQPTASVADSTPMNHMQLILQRSALREGALNALIAAQHDPKSPKFHTWLTPEEYGATFGVADVDIGAVKSWLTAQGFTVHGVYPNKMQIDFSGTAGLVKRAFHTQENHYTINKVSHIANASDISIPTALRDVVVGVAGLNDLHPQALHVAPKLAQFDAATQRFKVKQPATVHNLVANPEAVSFQGGVRGLVPYDMAKMYGVDQLRASGVTGTGITIALVEGGSMVPADWTNFVSQFNLASYGGTFAQVQPQATPPMTNCIDPTIANPGEDDTETLLDAEWSTAMAPGANIVVASCSDSNGSNFFGGVFTAATNLINGAKRPNIISASYGYGEGFTDAASKAAIDLMWAQADAEGISVFVSSGDSGSNPSFNGGFINGAGLDANSFGTSPNVTVVGGTDTADVLDKTSSKYFSKTTNSEYGSVLSYVPEIPWNQSCGNALAAKFAGQPSALAFCKQYLIYDPNGYYVTSEAGSGGPSSVDRKPAWQRQVHNAAKDQSRDVPDVSLFAGSYGGYTWAIICTAANPCVPGFTAPVSLEGGTSLSAPMFAGIQALIDQGLAARGLPANQGNAAPTLYALAAQEYGGATGAAPPSLDVCNADNGPKGTGKCVFHNVTRSGISTQCIQQLPAVVSPDCYFYGTIANFQGIYGPVQVGLTSSSATVYTPKTAAYASQPGWSFATGLGSVNAKNLLAAWKAFVNAP</sequence>
<keyword evidence="4 8" id="KW-0378">Hydrolase</keyword>
<dbReference type="CDD" id="cd04056">
    <property type="entry name" value="Peptidases_S53"/>
    <property type="match status" value="1"/>
</dbReference>
<organism evidence="11 12">
    <name type="scientific">Dyella tabacisoli</name>
    <dbReference type="NCBI Taxonomy" id="2282381"/>
    <lineage>
        <taxon>Bacteria</taxon>
        <taxon>Pseudomonadati</taxon>
        <taxon>Pseudomonadota</taxon>
        <taxon>Gammaproteobacteria</taxon>
        <taxon>Lysobacterales</taxon>
        <taxon>Rhodanobacteraceae</taxon>
        <taxon>Dyella</taxon>
    </lineage>
</organism>
<dbReference type="PANTHER" id="PTHR14218">
    <property type="entry name" value="PROTEASE S8 TRIPEPTIDYL PEPTIDASE I CLN2"/>
    <property type="match status" value="1"/>
</dbReference>
<keyword evidence="7" id="KW-0865">Zymogen</keyword>
<dbReference type="Pfam" id="PF09286">
    <property type="entry name" value="Pro-kuma_activ"/>
    <property type="match status" value="1"/>
</dbReference>
<feature type="chain" id="PRO_5017017489" description="Peptidase S53 domain-containing protein" evidence="9">
    <location>
        <begin position="26"/>
        <end position="766"/>
    </location>
</feature>
<feature type="active site" description="Charge relay system" evidence="8">
    <location>
        <position position="345"/>
    </location>
</feature>
<dbReference type="InterPro" id="IPR036852">
    <property type="entry name" value="Peptidase_S8/S53_dom_sf"/>
</dbReference>
<comment type="caution">
    <text evidence="11">The sequence shown here is derived from an EMBL/GenBank/DDBJ whole genome shotgun (WGS) entry which is preliminary data.</text>
</comment>
<dbReference type="GO" id="GO:0004252">
    <property type="term" value="F:serine-type endopeptidase activity"/>
    <property type="evidence" value="ECO:0007669"/>
    <property type="project" value="UniProtKB-UniRule"/>
</dbReference>
<dbReference type="CDD" id="cd11377">
    <property type="entry name" value="Pro-peptidase_S53"/>
    <property type="match status" value="1"/>
</dbReference>
<dbReference type="InterPro" id="IPR030400">
    <property type="entry name" value="Sedolisin_dom"/>
</dbReference>
<dbReference type="GO" id="GO:0006508">
    <property type="term" value="P:proteolysis"/>
    <property type="evidence" value="ECO:0007669"/>
    <property type="project" value="UniProtKB-KW"/>
</dbReference>
<dbReference type="PANTHER" id="PTHR14218:SF15">
    <property type="entry name" value="TRIPEPTIDYL-PEPTIDASE 1"/>
    <property type="match status" value="1"/>
</dbReference>
<comment type="caution">
    <text evidence="8">Lacks conserved residue(s) required for the propagation of feature annotation.</text>
</comment>
<proteinExistence type="predicted"/>
<evidence type="ECO:0000256" key="2">
    <source>
        <dbReference type="ARBA" id="ARBA00022670"/>
    </source>
</evidence>
<dbReference type="PROSITE" id="PS51695">
    <property type="entry name" value="SEDOLISIN"/>
    <property type="match status" value="1"/>
</dbReference>
<dbReference type="AlphaFoldDB" id="A0A369UJL4"/>
<accession>A0A369UJL4</accession>
<dbReference type="RefSeq" id="WP_114846875.1">
    <property type="nucleotide sequence ID" value="NZ_JBHSPE010000012.1"/>
</dbReference>
<feature type="domain" description="Peptidase S53" evidence="10">
    <location>
        <begin position="257"/>
        <end position="762"/>
    </location>
</feature>
<gene>
    <name evidence="11" type="ORF">DVJ77_17795</name>
</gene>
<evidence type="ECO:0000313" key="12">
    <source>
        <dbReference type="Proteomes" id="UP000253782"/>
    </source>
</evidence>
<name>A0A369UJL4_9GAMM</name>
<dbReference type="InterPro" id="IPR050819">
    <property type="entry name" value="Tripeptidyl-peptidase_I"/>
</dbReference>
<dbReference type="InterPro" id="IPR023828">
    <property type="entry name" value="Peptidase_S8_Ser-AS"/>
</dbReference>
<evidence type="ECO:0000256" key="8">
    <source>
        <dbReference type="PROSITE-ProRule" id="PRU01032"/>
    </source>
</evidence>
<feature type="active site" description="Charge relay system" evidence="8">
    <location>
        <position position="341"/>
    </location>
</feature>
<keyword evidence="6" id="KW-0106">Calcium</keyword>
<evidence type="ECO:0000313" key="11">
    <source>
        <dbReference type="EMBL" id="RDD80305.1"/>
    </source>
</evidence>
<dbReference type="Proteomes" id="UP000253782">
    <property type="component" value="Unassembled WGS sequence"/>
</dbReference>
<evidence type="ECO:0000256" key="4">
    <source>
        <dbReference type="ARBA" id="ARBA00022801"/>
    </source>
</evidence>
<evidence type="ECO:0000256" key="7">
    <source>
        <dbReference type="ARBA" id="ARBA00023145"/>
    </source>
</evidence>
<keyword evidence="9" id="KW-0732">Signal</keyword>
<dbReference type="InterPro" id="IPR015366">
    <property type="entry name" value="S53_propep"/>
</dbReference>
<keyword evidence="12" id="KW-1185">Reference proteome</keyword>
<dbReference type="OrthoDB" id="127592at2"/>
<evidence type="ECO:0000256" key="5">
    <source>
        <dbReference type="ARBA" id="ARBA00022825"/>
    </source>
</evidence>